<keyword evidence="4" id="KW-1185">Reference proteome</keyword>
<organism evidence="3 4">
    <name type="scientific">Comamonas antarctica</name>
    <dbReference type="NCBI Taxonomy" id="2743470"/>
    <lineage>
        <taxon>Bacteria</taxon>
        <taxon>Pseudomonadati</taxon>
        <taxon>Pseudomonadota</taxon>
        <taxon>Betaproteobacteria</taxon>
        <taxon>Burkholderiales</taxon>
        <taxon>Comamonadaceae</taxon>
        <taxon>Comamonas</taxon>
    </lineage>
</organism>
<name>A0A6N1X6S1_9BURK</name>
<keyword evidence="2" id="KW-0812">Transmembrane</keyword>
<evidence type="ECO:0000313" key="3">
    <source>
        <dbReference type="EMBL" id="QKV55041.1"/>
    </source>
</evidence>
<keyword evidence="2" id="KW-1133">Transmembrane helix</keyword>
<accession>A0A6N1X6S1</accession>
<dbReference type="Proteomes" id="UP000509579">
    <property type="component" value="Chromosome"/>
</dbReference>
<dbReference type="AlphaFoldDB" id="A0A6N1X6S1"/>
<evidence type="ECO:0000256" key="1">
    <source>
        <dbReference type="SAM" id="MobiDB-lite"/>
    </source>
</evidence>
<dbReference type="PROSITE" id="PS51257">
    <property type="entry name" value="PROKAR_LIPOPROTEIN"/>
    <property type="match status" value="1"/>
</dbReference>
<gene>
    <name evidence="3" type="ORF">HUK68_12265</name>
</gene>
<dbReference type="KEGG" id="aant:HUK68_12265"/>
<evidence type="ECO:0000313" key="4">
    <source>
        <dbReference type="Proteomes" id="UP000509579"/>
    </source>
</evidence>
<proteinExistence type="predicted"/>
<feature type="transmembrane region" description="Helical" evidence="2">
    <location>
        <begin position="50"/>
        <end position="71"/>
    </location>
</feature>
<reference evidence="3 4" key="1">
    <citation type="submission" date="2020-06" db="EMBL/GenBank/DDBJ databases">
        <title>Acidovorax antarctica sp. nov., isolated from Corinth ice sheet soil, Antarctic Fields Peninsula.</title>
        <authorList>
            <person name="Xu Q."/>
            <person name="Peng F."/>
        </authorList>
    </citation>
    <scope>NUCLEOTIDE SEQUENCE [LARGE SCALE GENOMIC DNA]</scope>
    <source>
        <strain evidence="3 4">16-35-5</strain>
    </source>
</reference>
<feature type="region of interest" description="Disordered" evidence="1">
    <location>
        <begin position="76"/>
        <end position="96"/>
    </location>
</feature>
<keyword evidence="2" id="KW-0472">Membrane</keyword>
<sequence>MWARRLMWILWPAFLAACAMEMLVFAVVDPAQIQWQGAALDWSRQAFYTLSFFVFWLVISAAGALTCLLGLRPAEVNSWGSEGPLRHRRRTPVRPS</sequence>
<feature type="compositionally biased region" description="Basic residues" evidence="1">
    <location>
        <begin position="86"/>
        <end position="96"/>
    </location>
</feature>
<protein>
    <submittedName>
        <fullName evidence="3">Uncharacterized protein</fullName>
    </submittedName>
</protein>
<evidence type="ECO:0000256" key="2">
    <source>
        <dbReference type="SAM" id="Phobius"/>
    </source>
</evidence>
<dbReference type="EMBL" id="CP054840">
    <property type="protein sequence ID" value="QKV55041.1"/>
    <property type="molecule type" value="Genomic_DNA"/>
</dbReference>